<dbReference type="RefSeq" id="WP_130435117.1">
    <property type="nucleotide sequence ID" value="NZ_SGXF01000003.1"/>
</dbReference>
<feature type="domain" description="DUS-like FMN-binding" evidence="10">
    <location>
        <begin position="5"/>
        <end position="297"/>
    </location>
</feature>
<keyword evidence="5" id="KW-0521">NADP</keyword>
<dbReference type="Proteomes" id="UP000292927">
    <property type="component" value="Unassembled WGS sequence"/>
</dbReference>
<name>A0A4Q7PIS2_9FIRM</name>
<protein>
    <recommendedName>
        <fullName evidence="7">tRNA-dihydrouridine synthase</fullName>
        <ecNumber evidence="7">1.3.1.-</ecNumber>
    </recommendedName>
</protein>
<dbReference type="EC" id="1.3.1.-" evidence="7"/>
<dbReference type="EMBL" id="SGXF01000003">
    <property type="protein sequence ID" value="RZT00505.1"/>
    <property type="molecule type" value="Genomic_DNA"/>
</dbReference>
<evidence type="ECO:0000256" key="4">
    <source>
        <dbReference type="ARBA" id="ARBA00022694"/>
    </source>
</evidence>
<dbReference type="PANTHER" id="PTHR45846">
    <property type="entry name" value="TRNA-DIHYDROURIDINE(47) SYNTHASE [NAD(P)(+)]-LIKE"/>
    <property type="match status" value="1"/>
</dbReference>
<feature type="active site" description="Proton donor" evidence="8">
    <location>
        <position position="94"/>
    </location>
</feature>
<comment type="similarity">
    <text evidence="7">Belongs to the dus family.</text>
</comment>
<keyword evidence="9" id="KW-0547">Nucleotide-binding</keyword>
<keyword evidence="3 7" id="KW-0288">FMN</keyword>
<evidence type="ECO:0000256" key="9">
    <source>
        <dbReference type="PIRSR" id="PIRSR006621-2"/>
    </source>
</evidence>
<dbReference type="SUPFAM" id="SSF51395">
    <property type="entry name" value="FMN-linked oxidoreductases"/>
    <property type="match status" value="1"/>
</dbReference>
<feature type="binding site" evidence="9">
    <location>
        <position position="162"/>
    </location>
    <ligand>
        <name>FMN</name>
        <dbReference type="ChEBI" id="CHEBI:58210"/>
    </ligand>
</feature>
<dbReference type="PANTHER" id="PTHR45846:SF1">
    <property type="entry name" value="TRNA-DIHYDROURIDINE(47) SYNTHASE [NAD(P)(+)]-LIKE"/>
    <property type="match status" value="1"/>
</dbReference>
<evidence type="ECO:0000259" key="10">
    <source>
        <dbReference type="Pfam" id="PF01207"/>
    </source>
</evidence>
<dbReference type="InterPro" id="IPR013785">
    <property type="entry name" value="Aldolase_TIM"/>
</dbReference>
<evidence type="ECO:0000313" key="11">
    <source>
        <dbReference type="EMBL" id="RZT00505.1"/>
    </source>
</evidence>
<dbReference type="GO" id="GO:0017150">
    <property type="term" value="F:tRNA dihydrouridine synthase activity"/>
    <property type="evidence" value="ECO:0007669"/>
    <property type="project" value="InterPro"/>
</dbReference>
<evidence type="ECO:0000256" key="6">
    <source>
        <dbReference type="ARBA" id="ARBA00023002"/>
    </source>
</evidence>
<reference evidence="11 12" key="1">
    <citation type="submission" date="2019-02" db="EMBL/GenBank/DDBJ databases">
        <title>Genomic Encyclopedia of Type Strains, Phase IV (KMG-IV): sequencing the most valuable type-strain genomes for metagenomic binning, comparative biology and taxonomic classification.</title>
        <authorList>
            <person name="Goeker M."/>
        </authorList>
    </citation>
    <scope>NUCLEOTIDE SEQUENCE [LARGE SCALE GENOMIC DNA]</scope>
    <source>
        <strain evidence="11 12">DSM 29486</strain>
    </source>
</reference>
<accession>A0A4Q7PIS2</accession>
<dbReference type="InterPro" id="IPR035587">
    <property type="entry name" value="DUS-like_FMN-bd"/>
</dbReference>
<dbReference type="PROSITE" id="PS01136">
    <property type="entry name" value="UPF0034"/>
    <property type="match status" value="1"/>
</dbReference>
<dbReference type="InterPro" id="IPR018517">
    <property type="entry name" value="tRNA_hU_synthase_CS"/>
</dbReference>
<sequence length="319" mass="36199">MKLYLAPLEGITGYVYRNIWGDMFGGADRCFTPFLSPNQNYSFQSKELNDVLPEHNQQMETVPQILANRADYFLWAAEELRKMGYGEVNLNLGCPSGTVVAKQKGSGLLAYPEKLDRFLDDIFSGAKVRVSIKTRLGKESPEEFEGLLEIFNQYPLAELIIHPRVQKDFYGNTPDLSSFLKAQDSCSCPVCYNGDIFTLADYQAFSEAFPETGRLMLGRGVLANPALVREIRGGDKLQKDELRSFHDRLLAEYVRLMSGDRPVLFKMKELWNYMAWMFTEPAKVLKKVRKTSYVKDYKAAAEEILRGMELAEGAGFQPS</sequence>
<dbReference type="GO" id="GO:0050660">
    <property type="term" value="F:flavin adenine dinucleotide binding"/>
    <property type="evidence" value="ECO:0007669"/>
    <property type="project" value="InterPro"/>
</dbReference>
<dbReference type="CDD" id="cd02801">
    <property type="entry name" value="DUS_like_FMN"/>
    <property type="match status" value="1"/>
</dbReference>
<evidence type="ECO:0000256" key="2">
    <source>
        <dbReference type="ARBA" id="ARBA00022630"/>
    </source>
</evidence>
<dbReference type="Pfam" id="PF01207">
    <property type="entry name" value="Dus"/>
    <property type="match status" value="1"/>
</dbReference>
<evidence type="ECO:0000256" key="7">
    <source>
        <dbReference type="PIRNR" id="PIRNR006621"/>
    </source>
</evidence>
<feature type="binding site" evidence="9">
    <location>
        <begin position="218"/>
        <end position="219"/>
    </location>
    <ligand>
        <name>FMN</name>
        <dbReference type="ChEBI" id="CHEBI:58210"/>
    </ligand>
</feature>
<feature type="binding site" evidence="9">
    <location>
        <position position="133"/>
    </location>
    <ligand>
        <name>FMN</name>
        <dbReference type="ChEBI" id="CHEBI:58210"/>
    </ligand>
</feature>
<dbReference type="InterPro" id="IPR001269">
    <property type="entry name" value="DUS_fam"/>
</dbReference>
<comment type="caution">
    <text evidence="11">The sequence shown here is derived from an EMBL/GenBank/DDBJ whole genome shotgun (WGS) entry which is preliminary data.</text>
</comment>
<evidence type="ECO:0000256" key="1">
    <source>
        <dbReference type="ARBA" id="ARBA00001917"/>
    </source>
</evidence>
<comment type="function">
    <text evidence="7">Catalyzes the synthesis of 5,6-dihydrouridine (D), a modified base found in the D-loop of most tRNAs, via the reduction of the C5-C6 double bond in target uridines.</text>
</comment>
<dbReference type="GO" id="GO:0003723">
    <property type="term" value="F:RNA binding"/>
    <property type="evidence" value="ECO:0007669"/>
    <property type="project" value="TreeGrafter"/>
</dbReference>
<keyword evidence="2 7" id="KW-0285">Flavoprotein</keyword>
<evidence type="ECO:0000256" key="5">
    <source>
        <dbReference type="ARBA" id="ARBA00022857"/>
    </source>
</evidence>
<dbReference type="PIRSF" id="PIRSF006621">
    <property type="entry name" value="Dus"/>
    <property type="match status" value="1"/>
</dbReference>
<feature type="binding site" evidence="9">
    <location>
        <position position="64"/>
    </location>
    <ligand>
        <name>FMN</name>
        <dbReference type="ChEBI" id="CHEBI:58210"/>
    </ligand>
</feature>
<proteinExistence type="inferred from homology"/>
<evidence type="ECO:0000313" key="12">
    <source>
        <dbReference type="Proteomes" id="UP000292927"/>
    </source>
</evidence>
<evidence type="ECO:0000256" key="3">
    <source>
        <dbReference type="ARBA" id="ARBA00022643"/>
    </source>
</evidence>
<evidence type="ECO:0000256" key="8">
    <source>
        <dbReference type="PIRSR" id="PIRSR006621-1"/>
    </source>
</evidence>
<gene>
    <name evidence="11" type="ORF">EV209_1819</name>
</gene>
<keyword evidence="6 7" id="KW-0560">Oxidoreductase</keyword>
<comment type="cofactor">
    <cofactor evidence="1 7 9">
        <name>FMN</name>
        <dbReference type="ChEBI" id="CHEBI:58210"/>
    </cofactor>
</comment>
<dbReference type="OrthoDB" id="9764501at2"/>
<keyword evidence="12" id="KW-1185">Reference proteome</keyword>
<dbReference type="AlphaFoldDB" id="A0A4Q7PIS2"/>
<dbReference type="Gene3D" id="3.20.20.70">
    <property type="entry name" value="Aldolase class I"/>
    <property type="match status" value="1"/>
</dbReference>
<organism evidence="11 12">
    <name type="scientific">Cuneatibacter caecimuris</name>
    <dbReference type="NCBI Taxonomy" id="1796618"/>
    <lineage>
        <taxon>Bacteria</taxon>
        <taxon>Bacillati</taxon>
        <taxon>Bacillota</taxon>
        <taxon>Clostridia</taxon>
        <taxon>Lachnospirales</taxon>
        <taxon>Lachnospiraceae</taxon>
        <taxon>Cuneatibacter</taxon>
    </lineage>
</organism>
<keyword evidence="4 7" id="KW-0819">tRNA processing</keyword>